<sequence length="914" mass="95681">MTRDTTARTLCTEALAIADAQPRRAWGLAGQALELARAAHDPESAAIAERARGLAALHLADLDTALRCERAAVRLARRARNPTLAAEARMTLAYVLSCHGQPGRAIGVIDRARAGLDGLQRLRANAQRGAILQQLGRLGEALDAYRDVLPRLRAAGDWVWTWRVLNNRGVLQVFRYHFAEALTDLREAEQLSEREGLGLLAAQVQENLGFAHSRQGAIPGALRHFQEAERRYRVLGVGVSSLLLDRAETLLSVRLAREARATAEQAVEELIRTRGGFKLPEGQLLVATAALLAGDCGTALPAARQAAAAFTRQHRGGWSALARLVGLRCRLGQNLPVAVPEVVRIAAALDAAGWRLPALDARIIAARLALTRGRPAQARALLADGIIPRTGPAELRIRACQAVALRHLIDGRRRAASATITAGLRIAGQYRATLGAPDLLAHVSGQRTELAEMGLRMAVEARSARRVLAWAERGRASHLLLTRASPPADPVLAAGLTEVRAVVAELADARRAGRPVAALERRQTTLENRVRDHLHSRRGDYADEAAPVTVDQLTAALGDAVLLEYVESDNHLYVLLVADGRVRLHPLGPVAAMTGLLEHLPFAMRRAAAGTGRSAEAAGTLLSSLGTKLDNLLTRTVRPDLAGRPLVVVPTGPLQSLPWALLPSCADRPVTVSPSATLWHQAARSQAAQAARSQAARSQAARGAAVASRGAAGAALTGSSQAGGLRSARWLAVAGPDLPGAGAEIEALRRLNPGAGVLTGAAATVGAVLAALPGAGLAHLAAHGTFRRDNPLFSSLRLADGPLTVHDLQTLAGVPEVVILAACDSGLSLVCPGDELLGFSAALLAMGSRALIAAMLPVPDGPSAVLMTTLHRELAAGAPPAVALATARRDLLTGGGPAERVAAAGFVCIGAGLT</sequence>
<dbReference type="AlphaFoldDB" id="A0A919SDL0"/>
<dbReference type="RefSeq" id="WP_212996666.1">
    <property type="nucleotide sequence ID" value="NZ_BAAATW010000003.1"/>
</dbReference>
<name>A0A919SDL0_9ACTN</name>
<evidence type="ECO:0000313" key="3">
    <source>
        <dbReference type="Proteomes" id="UP000680865"/>
    </source>
</evidence>
<dbReference type="SUPFAM" id="SSF48452">
    <property type="entry name" value="TPR-like"/>
    <property type="match status" value="2"/>
</dbReference>
<dbReference type="Proteomes" id="UP000680865">
    <property type="component" value="Unassembled WGS sequence"/>
</dbReference>
<reference evidence="2" key="1">
    <citation type="submission" date="2021-03" db="EMBL/GenBank/DDBJ databases">
        <title>Whole genome shotgun sequence of Actinoplanes consettensis NBRC 14913.</title>
        <authorList>
            <person name="Komaki H."/>
            <person name="Tamura T."/>
        </authorList>
    </citation>
    <scope>NUCLEOTIDE SEQUENCE</scope>
    <source>
        <strain evidence="2">NBRC 14913</strain>
    </source>
</reference>
<evidence type="ECO:0000313" key="2">
    <source>
        <dbReference type="EMBL" id="GIM69876.1"/>
    </source>
</evidence>
<evidence type="ECO:0000259" key="1">
    <source>
        <dbReference type="Pfam" id="PF12770"/>
    </source>
</evidence>
<protein>
    <submittedName>
        <fullName evidence="2">CHAT domain-containing protein</fullName>
    </submittedName>
</protein>
<gene>
    <name evidence="2" type="ORF">Aco04nite_17330</name>
</gene>
<dbReference type="SMART" id="SM00028">
    <property type="entry name" value="TPR"/>
    <property type="match status" value="4"/>
</dbReference>
<dbReference type="Pfam" id="PF12770">
    <property type="entry name" value="CHAT"/>
    <property type="match status" value="1"/>
</dbReference>
<dbReference type="Gene3D" id="1.25.40.10">
    <property type="entry name" value="Tetratricopeptide repeat domain"/>
    <property type="match status" value="2"/>
</dbReference>
<dbReference type="PANTHER" id="PTHR10098">
    <property type="entry name" value="RAPSYN-RELATED"/>
    <property type="match status" value="1"/>
</dbReference>
<dbReference type="InterPro" id="IPR011990">
    <property type="entry name" value="TPR-like_helical_dom_sf"/>
</dbReference>
<organism evidence="2 3">
    <name type="scientific">Winogradskya consettensis</name>
    <dbReference type="NCBI Taxonomy" id="113560"/>
    <lineage>
        <taxon>Bacteria</taxon>
        <taxon>Bacillati</taxon>
        <taxon>Actinomycetota</taxon>
        <taxon>Actinomycetes</taxon>
        <taxon>Micromonosporales</taxon>
        <taxon>Micromonosporaceae</taxon>
        <taxon>Winogradskya</taxon>
    </lineage>
</organism>
<dbReference type="EMBL" id="BOQP01000008">
    <property type="protein sequence ID" value="GIM69876.1"/>
    <property type="molecule type" value="Genomic_DNA"/>
</dbReference>
<feature type="domain" description="CHAT" evidence="1">
    <location>
        <begin position="625"/>
        <end position="910"/>
    </location>
</feature>
<dbReference type="InterPro" id="IPR019734">
    <property type="entry name" value="TPR_rpt"/>
</dbReference>
<accession>A0A919SDL0</accession>
<proteinExistence type="predicted"/>
<keyword evidence="3" id="KW-1185">Reference proteome</keyword>
<comment type="caution">
    <text evidence="2">The sequence shown here is derived from an EMBL/GenBank/DDBJ whole genome shotgun (WGS) entry which is preliminary data.</text>
</comment>
<dbReference type="InterPro" id="IPR024983">
    <property type="entry name" value="CHAT_dom"/>
</dbReference>